<dbReference type="PIRSF" id="PIRSF002741">
    <property type="entry name" value="MppA"/>
    <property type="match status" value="1"/>
</dbReference>
<dbReference type="PROSITE" id="PS51257">
    <property type="entry name" value="PROKAR_LIPOPROTEIN"/>
    <property type="match status" value="1"/>
</dbReference>
<comment type="similarity">
    <text evidence="2">Belongs to the bacterial solute-binding protein 5 family.</text>
</comment>
<dbReference type="Proteomes" id="UP000032120">
    <property type="component" value="Unassembled WGS sequence"/>
</dbReference>
<dbReference type="OrthoDB" id="9046151at2"/>
<dbReference type="Pfam" id="PF00496">
    <property type="entry name" value="SBP_bac_5"/>
    <property type="match status" value="1"/>
</dbReference>
<evidence type="ECO:0000256" key="1">
    <source>
        <dbReference type="ARBA" id="ARBA00004196"/>
    </source>
</evidence>
<dbReference type="Gene3D" id="3.40.190.10">
    <property type="entry name" value="Periplasmic binding protein-like II"/>
    <property type="match status" value="1"/>
</dbReference>
<gene>
    <name evidence="7" type="ORF">SD72_07285</name>
</gene>
<keyword evidence="4 5" id="KW-0732">Signal</keyword>
<evidence type="ECO:0000256" key="5">
    <source>
        <dbReference type="SAM" id="SignalP"/>
    </source>
</evidence>
<evidence type="ECO:0000256" key="2">
    <source>
        <dbReference type="ARBA" id="ARBA00005695"/>
    </source>
</evidence>
<dbReference type="Gene3D" id="3.90.76.10">
    <property type="entry name" value="Dipeptide-binding Protein, Domain 1"/>
    <property type="match status" value="1"/>
</dbReference>
<comment type="subcellular location">
    <subcellularLocation>
        <location evidence="1">Cell envelope</location>
    </subcellularLocation>
</comment>
<dbReference type="AlphaFoldDB" id="A0A0D0ITC4"/>
<organism evidence="7 8">
    <name type="scientific">Leucobacter komagatae</name>
    <dbReference type="NCBI Taxonomy" id="55969"/>
    <lineage>
        <taxon>Bacteria</taxon>
        <taxon>Bacillati</taxon>
        <taxon>Actinomycetota</taxon>
        <taxon>Actinomycetes</taxon>
        <taxon>Micrococcales</taxon>
        <taxon>Microbacteriaceae</taxon>
        <taxon>Leucobacter</taxon>
    </lineage>
</organism>
<dbReference type="GO" id="GO:0015833">
    <property type="term" value="P:peptide transport"/>
    <property type="evidence" value="ECO:0007669"/>
    <property type="project" value="TreeGrafter"/>
</dbReference>
<dbReference type="GO" id="GO:0042597">
    <property type="term" value="C:periplasmic space"/>
    <property type="evidence" value="ECO:0007669"/>
    <property type="project" value="UniProtKB-ARBA"/>
</dbReference>
<feature type="domain" description="Solute-binding protein family 5" evidence="6">
    <location>
        <begin position="90"/>
        <end position="439"/>
    </location>
</feature>
<feature type="signal peptide" evidence="5">
    <location>
        <begin position="1"/>
        <end position="28"/>
    </location>
</feature>
<dbReference type="GO" id="GO:0030313">
    <property type="term" value="C:cell envelope"/>
    <property type="evidence" value="ECO:0007669"/>
    <property type="project" value="UniProtKB-SubCell"/>
</dbReference>
<evidence type="ECO:0000313" key="7">
    <source>
        <dbReference type="EMBL" id="KIP52753.1"/>
    </source>
</evidence>
<dbReference type="Gene3D" id="3.10.105.10">
    <property type="entry name" value="Dipeptide-binding Protein, Domain 3"/>
    <property type="match status" value="1"/>
</dbReference>
<dbReference type="EMBL" id="JXSQ01000007">
    <property type="protein sequence ID" value="KIP52753.1"/>
    <property type="molecule type" value="Genomic_DNA"/>
</dbReference>
<dbReference type="PANTHER" id="PTHR30290:SF10">
    <property type="entry name" value="PERIPLASMIC OLIGOPEPTIDE-BINDING PROTEIN-RELATED"/>
    <property type="match status" value="1"/>
</dbReference>
<sequence>MKHSMKRVFAVTGLVAAAALALSGCAGSADNGTGSAGEGGKSIVVDASFDLKTADPGRQYETTGSIVAKALYETLLTFEGEDVTKPIDGLASYEMNADNTVLTLTMKPGAKFSDGSDVTVDDAVFSLTRVQGMLGNPSFLLDGVTVEKTGDDTLTLTSENPNPALPFILPNPALSVVNQEVVEANGGSADESDSAEAFLNGESAGSGPYTLESFDAAAQVVFKANPEYTGDKPAYDRVVLRNVEGPTQKLNVEKGESQVALDLNPDQVAELSGADVKVVSNPSRYMIFLLLNQNPEVSDITSNPDFLEAVKLGLDYDKIVALAGEGSVRPGGPIPSLFVGAIDAKQGNQRDVDAAKASLAKSGYAGEKVTLNFPNDITVQGLSLQNVAEAVQAQLSEVGIEVTLAPAPVATELDAYRNGTETIGLWYWGPDFPDASNYTVFSPGELVGLRSGWAADANPKVTELSNAAKAATGEDRAPAYEAWQDELNASGPFVPLLQPAQNVVTSPSIESITTNPVWTVDLALIK</sequence>
<reference evidence="7 8" key="1">
    <citation type="submission" date="2015-01" db="EMBL/GenBank/DDBJ databases">
        <title>Draft genome sequence of Leucobacter komagatae strain VKM ST2845.</title>
        <authorList>
            <person name="Karlyshev A.V."/>
            <person name="Kudryashova E.B."/>
        </authorList>
    </citation>
    <scope>NUCLEOTIDE SEQUENCE [LARGE SCALE GENOMIC DNA]</scope>
    <source>
        <strain evidence="7 8">VKM ST2845</strain>
    </source>
</reference>
<dbReference type="GO" id="GO:1904680">
    <property type="term" value="F:peptide transmembrane transporter activity"/>
    <property type="evidence" value="ECO:0007669"/>
    <property type="project" value="TreeGrafter"/>
</dbReference>
<name>A0A0D0ITC4_9MICO</name>
<dbReference type="GO" id="GO:0043190">
    <property type="term" value="C:ATP-binding cassette (ABC) transporter complex"/>
    <property type="evidence" value="ECO:0007669"/>
    <property type="project" value="InterPro"/>
</dbReference>
<comment type="caution">
    <text evidence="7">The sequence shown here is derived from an EMBL/GenBank/DDBJ whole genome shotgun (WGS) entry which is preliminary data.</text>
</comment>
<keyword evidence="8" id="KW-1185">Reference proteome</keyword>
<dbReference type="InterPro" id="IPR030678">
    <property type="entry name" value="Peptide/Ni-bd"/>
</dbReference>
<evidence type="ECO:0000256" key="3">
    <source>
        <dbReference type="ARBA" id="ARBA00022448"/>
    </source>
</evidence>
<accession>A0A0D0ITC4</accession>
<dbReference type="InterPro" id="IPR039424">
    <property type="entry name" value="SBP_5"/>
</dbReference>
<protein>
    <submittedName>
        <fullName evidence="7">ABC transporter substrate-binding protein</fullName>
    </submittedName>
</protein>
<dbReference type="InterPro" id="IPR000914">
    <property type="entry name" value="SBP_5_dom"/>
</dbReference>
<dbReference type="RefSeq" id="WP_042543776.1">
    <property type="nucleotide sequence ID" value="NZ_JXSQ01000007.1"/>
</dbReference>
<feature type="chain" id="PRO_5002212608" evidence="5">
    <location>
        <begin position="29"/>
        <end position="526"/>
    </location>
</feature>
<evidence type="ECO:0000259" key="6">
    <source>
        <dbReference type="Pfam" id="PF00496"/>
    </source>
</evidence>
<evidence type="ECO:0000313" key="8">
    <source>
        <dbReference type="Proteomes" id="UP000032120"/>
    </source>
</evidence>
<dbReference type="PANTHER" id="PTHR30290">
    <property type="entry name" value="PERIPLASMIC BINDING COMPONENT OF ABC TRANSPORTER"/>
    <property type="match status" value="1"/>
</dbReference>
<evidence type="ECO:0000256" key="4">
    <source>
        <dbReference type="ARBA" id="ARBA00022729"/>
    </source>
</evidence>
<dbReference type="SUPFAM" id="SSF53850">
    <property type="entry name" value="Periplasmic binding protein-like II"/>
    <property type="match status" value="1"/>
</dbReference>
<keyword evidence="3" id="KW-0813">Transport</keyword>
<dbReference type="CDD" id="cd08512">
    <property type="entry name" value="PBP2_NikA_DppA_OppA_like_7"/>
    <property type="match status" value="1"/>
</dbReference>
<proteinExistence type="inferred from homology"/>